<feature type="signal peptide" evidence="1">
    <location>
        <begin position="1"/>
        <end position="34"/>
    </location>
</feature>
<keyword evidence="1" id="KW-0732">Signal</keyword>
<proteinExistence type="predicted"/>
<evidence type="ECO:0000313" key="3">
    <source>
        <dbReference type="Proteomes" id="UP000199205"/>
    </source>
</evidence>
<evidence type="ECO:0000313" key="2">
    <source>
        <dbReference type="EMBL" id="SCB40696.1"/>
    </source>
</evidence>
<keyword evidence="2" id="KW-0966">Cell projection</keyword>
<dbReference type="AlphaFoldDB" id="A0A1C3WLF9"/>
<name>A0A1C3WLF9_9HYPH</name>
<dbReference type="Proteomes" id="UP000199205">
    <property type="component" value="Unassembled WGS sequence"/>
</dbReference>
<feature type="chain" id="PRO_5008685588" evidence="1">
    <location>
        <begin position="35"/>
        <end position="184"/>
    </location>
</feature>
<sequence length="184" mass="20113">MISIAIARKMLNSCGLAATLATVTMVLSLGFATAQEAPKPVVVDPASSQDEIRQFCTNIANPARDQRYLLQKQELEKLQADVDQRIATMDKRKAEYEDWLKRRDDFLKTADLGLVDIYKNMKPDAAAASLNDVRITVAAAIIMKLSARQSSLILAEMDAKKAAVITNIISSASDPNTSKSKDPT</sequence>
<organism evidence="2 3">
    <name type="scientific">Rhizobium lusitanum</name>
    <dbReference type="NCBI Taxonomy" id="293958"/>
    <lineage>
        <taxon>Bacteria</taxon>
        <taxon>Pseudomonadati</taxon>
        <taxon>Pseudomonadota</taxon>
        <taxon>Alphaproteobacteria</taxon>
        <taxon>Hyphomicrobiales</taxon>
        <taxon>Rhizobiaceae</taxon>
        <taxon>Rhizobium/Agrobacterium group</taxon>
        <taxon>Rhizobium</taxon>
    </lineage>
</organism>
<protein>
    <submittedName>
        <fullName evidence="2">Flagellar motility protein MotE, a chaperone for MotC folding</fullName>
    </submittedName>
</protein>
<gene>
    <name evidence="2" type="ORF">GA0061101_11332</name>
</gene>
<keyword evidence="2" id="KW-0282">Flagellum</keyword>
<accession>A0A1C3WLF9</accession>
<dbReference type="OrthoDB" id="9810610at2"/>
<evidence type="ECO:0000256" key="1">
    <source>
        <dbReference type="SAM" id="SignalP"/>
    </source>
</evidence>
<keyword evidence="2" id="KW-0969">Cilium</keyword>
<reference evidence="2 3" key="1">
    <citation type="submission" date="2016-08" db="EMBL/GenBank/DDBJ databases">
        <authorList>
            <person name="Seilhamer J.J."/>
        </authorList>
    </citation>
    <scope>NUCLEOTIDE SEQUENCE [LARGE SCALE GENOMIC DNA]</scope>
    <source>
        <strain evidence="2 3">P1-7</strain>
    </source>
</reference>
<dbReference type="EMBL" id="FMAF01000013">
    <property type="protein sequence ID" value="SCB40696.1"/>
    <property type="molecule type" value="Genomic_DNA"/>
</dbReference>